<name>A0AA47MKR4_MERPO</name>
<evidence type="ECO:0000256" key="1">
    <source>
        <dbReference type="PROSITE-ProRule" id="PRU00325"/>
    </source>
</evidence>
<reference evidence="3" key="1">
    <citation type="journal article" date="2023" name="Front. Mar. Sci.">
        <title>A new Merluccius polli reference genome to investigate the effects of global change in West African waters.</title>
        <authorList>
            <person name="Mateo J.L."/>
            <person name="Blanco-Fernandez C."/>
            <person name="Garcia-Vazquez E."/>
            <person name="Machado-Schiaffino G."/>
        </authorList>
    </citation>
    <scope>NUCLEOTIDE SEQUENCE</scope>
    <source>
        <strain evidence="3">C29</strain>
        <tissue evidence="3">Fin</tissue>
    </source>
</reference>
<gene>
    <name evidence="3" type="ORF">N1851_020431</name>
</gene>
<comment type="caution">
    <text evidence="3">The sequence shown here is derived from an EMBL/GenBank/DDBJ whole genome shotgun (WGS) entry which is preliminary data.</text>
</comment>
<evidence type="ECO:0000313" key="3">
    <source>
        <dbReference type="EMBL" id="KAK0141915.1"/>
    </source>
</evidence>
<evidence type="ECO:0000259" key="2">
    <source>
        <dbReference type="PROSITE" id="PS50966"/>
    </source>
</evidence>
<keyword evidence="1" id="KW-0863">Zinc-finger</keyword>
<dbReference type="InterPro" id="IPR007527">
    <property type="entry name" value="Znf_SWIM"/>
</dbReference>
<proteinExistence type="predicted"/>
<accession>A0AA47MKR4</accession>
<dbReference type="Proteomes" id="UP001174136">
    <property type="component" value="Unassembled WGS sequence"/>
</dbReference>
<dbReference type="EMBL" id="JAOPHQ010003723">
    <property type="protein sequence ID" value="KAK0141915.1"/>
    <property type="molecule type" value="Genomic_DNA"/>
</dbReference>
<evidence type="ECO:0000313" key="4">
    <source>
        <dbReference type="Proteomes" id="UP001174136"/>
    </source>
</evidence>
<feature type="domain" description="SWIM-type" evidence="2">
    <location>
        <begin position="36"/>
        <end position="71"/>
    </location>
</feature>
<protein>
    <recommendedName>
        <fullName evidence="2">SWIM-type domain-containing protein</fullName>
    </recommendedName>
</protein>
<dbReference type="AlphaFoldDB" id="A0AA47MKR4"/>
<keyword evidence="1" id="KW-0862">Zinc</keyword>
<sequence>MDRVGRPPVATLSTTCQDRLGEVPHKAPRSFNILFLLLRTAHQLKLLWHKCSCVAGTALCNHSVALLYQTTKYSTLQLKAVPPVLSCTETEQLRHTPRRLGVKPGRVINMVFISTKPKARQYTAADGVRQGCQIQTY</sequence>
<organism evidence="3 4">
    <name type="scientific">Merluccius polli</name>
    <name type="common">Benguela hake</name>
    <name type="synonym">Merluccius cadenati</name>
    <dbReference type="NCBI Taxonomy" id="89951"/>
    <lineage>
        <taxon>Eukaryota</taxon>
        <taxon>Metazoa</taxon>
        <taxon>Chordata</taxon>
        <taxon>Craniata</taxon>
        <taxon>Vertebrata</taxon>
        <taxon>Euteleostomi</taxon>
        <taxon>Actinopterygii</taxon>
        <taxon>Neopterygii</taxon>
        <taxon>Teleostei</taxon>
        <taxon>Neoteleostei</taxon>
        <taxon>Acanthomorphata</taxon>
        <taxon>Zeiogadaria</taxon>
        <taxon>Gadariae</taxon>
        <taxon>Gadiformes</taxon>
        <taxon>Gadoidei</taxon>
        <taxon>Merlucciidae</taxon>
        <taxon>Merluccius</taxon>
    </lineage>
</organism>
<keyword evidence="1" id="KW-0479">Metal-binding</keyword>
<dbReference type="GO" id="GO:0008270">
    <property type="term" value="F:zinc ion binding"/>
    <property type="evidence" value="ECO:0007669"/>
    <property type="project" value="UniProtKB-KW"/>
</dbReference>
<dbReference type="PROSITE" id="PS50966">
    <property type="entry name" value="ZF_SWIM"/>
    <property type="match status" value="1"/>
</dbReference>
<keyword evidence="4" id="KW-1185">Reference proteome</keyword>